<keyword evidence="5" id="KW-1185">Reference proteome</keyword>
<evidence type="ECO:0000313" key="5">
    <source>
        <dbReference type="Proteomes" id="UP001154252"/>
    </source>
</evidence>
<dbReference type="AlphaFoldDB" id="A0A9W4P7T8"/>
<sequence length="334" mass="37155">MQLLLAILCLGGAVASSIPANSHKLRLPFVPSSNDLENGVRSRLSMNLSIQNGSLYANEHQLYPPSEIMQLHVPLYESANQIHPSDKTVELSYTLETQPLPTDEMESTADMIRVRVELFDLQGNLVSPDAVAVDLLVFQNGKYEMTRIRVEPARGSDQDGHSYQKSQSWVMNYWRTQFGSIFDKPKRKTMAPTRNSAPVTKSSAQNSAIKIISSKATTDSGSKTHFFSFWATPADLHHHTEHRRPHHNPHHKNSFMRIIRPIILPALLGIAAGLVACLVGFIIGRLLMSLGLCLGWPKILGDRSRIISEEEGMVSEKALVMPHVYVTDAVESNV</sequence>
<feature type="signal peptide" evidence="2">
    <location>
        <begin position="1"/>
        <end position="15"/>
    </location>
</feature>
<feature type="domain" description="DUF7728" evidence="3">
    <location>
        <begin position="37"/>
        <end position="150"/>
    </location>
</feature>
<dbReference type="InterPro" id="IPR056145">
    <property type="entry name" value="DUF7728"/>
</dbReference>
<dbReference type="EMBL" id="CAJVRC010000866">
    <property type="protein sequence ID" value="CAG8900818.1"/>
    <property type="molecule type" value="Genomic_DNA"/>
</dbReference>
<dbReference type="OrthoDB" id="4367799at2759"/>
<feature type="transmembrane region" description="Helical" evidence="1">
    <location>
        <begin position="262"/>
        <end position="288"/>
    </location>
</feature>
<evidence type="ECO:0000259" key="3">
    <source>
        <dbReference type="Pfam" id="PF24854"/>
    </source>
</evidence>
<keyword evidence="1" id="KW-1133">Transmembrane helix</keyword>
<evidence type="ECO:0000256" key="2">
    <source>
        <dbReference type="SAM" id="SignalP"/>
    </source>
</evidence>
<dbReference type="PANTHER" id="PTHR40622">
    <property type="match status" value="1"/>
</dbReference>
<reference evidence="4" key="1">
    <citation type="submission" date="2021-07" db="EMBL/GenBank/DDBJ databases">
        <authorList>
            <person name="Branca A.L. A."/>
        </authorList>
    </citation>
    <scope>NUCLEOTIDE SEQUENCE</scope>
</reference>
<dbReference type="PANTHER" id="PTHR40622:SF1">
    <property type="match status" value="1"/>
</dbReference>
<comment type="caution">
    <text evidence="4">The sequence shown here is derived from an EMBL/GenBank/DDBJ whole genome shotgun (WGS) entry which is preliminary data.</text>
</comment>
<keyword evidence="1" id="KW-0472">Membrane</keyword>
<evidence type="ECO:0000256" key="1">
    <source>
        <dbReference type="SAM" id="Phobius"/>
    </source>
</evidence>
<proteinExistence type="predicted"/>
<dbReference type="Proteomes" id="UP001154252">
    <property type="component" value="Unassembled WGS sequence"/>
</dbReference>
<dbReference type="Pfam" id="PF24854">
    <property type="entry name" value="DUF7728"/>
    <property type="match status" value="1"/>
</dbReference>
<gene>
    <name evidence="4" type="ORF">PEGY_LOCUS6384</name>
</gene>
<accession>A0A9W4P7T8</accession>
<evidence type="ECO:0000313" key="4">
    <source>
        <dbReference type="EMBL" id="CAG8900818.1"/>
    </source>
</evidence>
<keyword evidence="2" id="KW-0732">Signal</keyword>
<feature type="chain" id="PRO_5040760067" description="DUF7728 domain-containing protein" evidence="2">
    <location>
        <begin position="16"/>
        <end position="334"/>
    </location>
</feature>
<protein>
    <recommendedName>
        <fullName evidence="3">DUF7728 domain-containing protein</fullName>
    </recommendedName>
</protein>
<organism evidence="4 5">
    <name type="scientific">Penicillium egyptiacum</name>
    <dbReference type="NCBI Taxonomy" id="1303716"/>
    <lineage>
        <taxon>Eukaryota</taxon>
        <taxon>Fungi</taxon>
        <taxon>Dikarya</taxon>
        <taxon>Ascomycota</taxon>
        <taxon>Pezizomycotina</taxon>
        <taxon>Eurotiomycetes</taxon>
        <taxon>Eurotiomycetidae</taxon>
        <taxon>Eurotiales</taxon>
        <taxon>Aspergillaceae</taxon>
        <taxon>Penicillium</taxon>
    </lineage>
</organism>
<name>A0A9W4P7T8_9EURO</name>
<keyword evidence="1" id="KW-0812">Transmembrane</keyword>